<comment type="caution">
    <text evidence="1">The sequence shown here is derived from an EMBL/GenBank/DDBJ whole genome shotgun (WGS) entry which is preliminary data.</text>
</comment>
<dbReference type="Proteomes" id="UP001175271">
    <property type="component" value="Unassembled WGS sequence"/>
</dbReference>
<gene>
    <name evidence="1" type="ORF">QR680_006963</name>
</gene>
<dbReference type="AlphaFoldDB" id="A0AA39LXZ5"/>
<protein>
    <submittedName>
        <fullName evidence="1">Uncharacterized protein</fullName>
    </submittedName>
</protein>
<organism evidence="1 2">
    <name type="scientific">Steinernema hermaphroditum</name>
    <dbReference type="NCBI Taxonomy" id="289476"/>
    <lineage>
        <taxon>Eukaryota</taxon>
        <taxon>Metazoa</taxon>
        <taxon>Ecdysozoa</taxon>
        <taxon>Nematoda</taxon>
        <taxon>Chromadorea</taxon>
        <taxon>Rhabditida</taxon>
        <taxon>Tylenchina</taxon>
        <taxon>Panagrolaimomorpha</taxon>
        <taxon>Strongyloidoidea</taxon>
        <taxon>Steinernematidae</taxon>
        <taxon>Steinernema</taxon>
    </lineage>
</organism>
<evidence type="ECO:0000313" key="2">
    <source>
        <dbReference type="Proteomes" id="UP001175271"/>
    </source>
</evidence>
<accession>A0AA39LXZ5</accession>
<name>A0AA39LXZ5_9BILA</name>
<reference evidence="1" key="1">
    <citation type="submission" date="2023-06" db="EMBL/GenBank/DDBJ databases">
        <title>Genomic analysis of the entomopathogenic nematode Steinernema hermaphroditum.</title>
        <authorList>
            <person name="Schwarz E.M."/>
            <person name="Heppert J.K."/>
            <person name="Baniya A."/>
            <person name="Schwartz H.T."/>
            <person name="Tan C.-H."/>
            <person name="Antoshechkin I."/>
            <person name="Sternberg P.W."/>
            <person name="Goodrich-Blair H."/>
            <person name="Dillman A.R."/>
        </authorList>
    </citation>
    <scope>NUCLEOTIDE SEQUENCE</scope>
    <source>
        <strain evidence="1">PS9179</strain>
        <tissue evidence="1">Whole animal</tissue>
    </source>
</reference>
<dbReference type="EMBL" id="JAUCMV010000003">
    <property type="protein sequence ID" value="KAK0413732.1"/>
    <property type="molecule type" value="Genomic_DNA"/>
</dbReference>
<proteinExistence type="predicted"/>
<keyword evidence="2" id="KW-1185">Reference proteome</keyword>
<sequence length="116" mass="13144">MDLDGEKVEFEVGAHISHRNFEDPAAAERNVKGSKLNAVDSHLQQLVSNELFRIDTTEGRKERAFDFSFTVGGGRVEATRRSEAFHVCRYQLHQIMGKDDVKESRGDFAIEVSVFQ</sequence>
<evidence type="ECO:0000313" key="1">
    <source>
        <dbReference type="EMBL" id="KAK0413732.1"/>
    </source>
</evidence>